<keyword evidence="3" id="KW-0472">Membrane</keyword>
<keyword evidence="2 3" id="KW-1133">Transmembrane helix</keyword>
<dbReference type="Proteomes" id="UP000075531">
    <property type="component" value="Unassembled WGS sequence"/>
</dbReference>
<evidence type="ECO:0000256" key="1">
    <source>
        <dbReference type="ARBA" id="ARBA00022692"/>
    </source>
</evidence>
<feature type="transmembrane region" description="Helical" evidence="3">
    <location>
        <begin position="116"/>
        <end position="140"/>
    </location>
</feature>
<evidence type="ECO:0000256" key="2">
    <source>
        <dbReference type="ARBA" id="ARBA00022989"/>
    </source>
</evidence>
<sequence>MKDNFVRRDNKTSTAKELTVMGLLIALTTMATMFFKVPTHIGYTHLGDAMVFIAAILLGKKRGMVVAALGMCLADLLGGYFIWAPITFTIKGIMALITAAIAYRGNYEGKSIINNIFACILGGIWMIAAYYLANILLTMYVYTKDATFIQSVVVAFYDSLIPNIIEVLIGIIIAIPIIKVLNNKQIGIINK</sequence>
<keyword evidence="1 3" id="KW-0812">Transmembrane</keyword>
<keyword evidence="5" id="KW-1185">Reference proteome</keyword>
<protein>
    <recommendedName>
        <fullName evidence="6">Thiamine transporter HmpT</fullName>
    </recommendedName>
</protein>
<dbReference type="AlphaFoldDB" id="A0A151B2Q4"/>
<dbReference type="OrthoDB" id="411368at2"/>
<dbReference type="EMBL" id="LTBA01000027">
    <property type="protein sequence ID" value="KYH34070.1"/>
    <property type="molecule type" value="Genomic_DNA"/>
</dbReference>
<gene>
    <name evidence="4" type="ORF">CLTEP_20160</name>
</gene>
<dbReference type="Pfam" id="PF07155">
    <property type="entry name" value="ECF-ribofla_trS"/>
    <property type="match status" value="1"/>
</dbReference>
<dbReference type="PANTHER" id="PTHR37815">
    <property type="entry name" value="UPF0397 PROTEIN BC_2624-RELATED"/>
    <property type="match status" value="1"/>
</dbReference>
<dbReference type="InterPro" id="IPR009825">
    <property type="entry name" value="ECF_substrate-spec-like"/>
</dbReference>
<evidence type="ECO:0000313" key="5">
    <source>
        <dbReference type="Proteomes" id="UP000075531"/>
    </source>
</evidence>
<evidence type="ECO:0000256" key="3">
    <source>
        <dbReference type="SAM" id="Phobius"/>
    </source>
</evidence>
<comment type="caution">
    <text evidence="4">The sequence shown here is derived from an EMBL/GenBank/DDBJ whole genome shotgun (WGS) entry which is preliminary data.</text>
</comment>
<feature type="transmembrane region" description="Helical" evidence="3">
    <location>
        <begin position="160"/>
        <end position="181"/>
    </location>
</feature>
<evidence type="ECO:0008006" key="6">
    <source>
        <dbReference type="Google" id="ProtNLM"/>
    </source>
</evidence>
<name>A0A151B2Q4_9CLOT</name>
<reference evidence="4 5" key="1">
    <citation type="submission" date="2016-02" db="EMBL/GenBank/DDBJ databases">
        <title>Genome sequence of Clostridium tepidiprofundi DSM 19306.</title>
        <authorList>
            <person name="Poehlein A."/>
            <person name="Daniel R."/>
        </authorList>
    </citation>
    <scope>NUCLEOTIDE SEQUENCE [LARGE SCALE GENOMIC DNA]</scope>
    <source>
        <strain evidence="4 5">DSM 19306</strain>
    </source>
</reference>
<dbReference type="STRING" id="1121338.CLTEP_20160"/>
<dbReference type="GO" id="GO:0016020">
    <property type="term" value="C:membrane"/>
    <property type="evidence" value="ECO:0007669"/>
    <property type="project" value="InterPro"/>
</dbReference>
<feature type="transmembrane region" description="Helical" evidence="3">
    <location>
        <begin position="88"/>
        <end position="104"/>
    </location>
</feature>
<proteinExistence type="predicted"/>
<dbReference type="Gene3D" id="1.10.1760.20">
    <property type="match status" value="1"/>
</dbReference>
<dbReference type="PATRIC" id="fig|1121338.3.peg.2098"/>
<dbReference type="PANTHER" id="PTHR37815:SF3">
    <property type="entry name" value="UPF0397 PROTEIN SPR0429"/>
    <property type="match status" value="1"/>
</dbReference>
<evidence type="ECO:0000313" key="4">
    <source>
        <dbReference type="EMBL" id="KYH34070.1"/>
    </source>
</evidence>
<feature type="transmembrane region" description="Helical" evidence="3">
    <location>
        <begin position="18"/>
        <end position="35"/>
    </location>
</feature>
<organism evidence="4 5">
    <name type="scientific">Clostridium tepidiprofundi DSM 19306</name>
    <dbReference type="NCBI Taxonomy" id="1121338"/>
    <lineage>
        <taxon>Bacteria</taxon>
        <taxon>Bacillati</taxon>
        <taxon>Bacillota</taxon>
        <taxon>Clostridia</taxon>
        <taxon>Eubacteriales</taxon>
        <taxon>Clostridiaceae</taxon>
        <taxon>Clostridium</taxon>
    </lineage>
</organism>
<accession>A0A151B2Q4</accession>
<dbReference type="RefSeq" id="WP_066826298.1">
    <property type="nucleotide sequence ID" value="NZ_LTBA01000027.1"/>
</dbReference>